<evidence type="ECO:0000256" key="1">
    <source>
        <dbReference type="ARBA" id="ARBA00023015"/>
    </source>
</evidence>
<dbReference type="InterPro" id="IPR023187">
    <property type="entry name" value="Tscrpt_reg_MarR-type_CS"/>
</dbReference>
<dbReference type="InterPro" id="IPR036390">
    <property type="entry name" value="WH_DNA-bd_sf"/>
</dbReference>
<dbReference type="EMBL" id="PVNG01000006">
    <property type="protein sequence ID" value="PRX65948.1"/>
    <property type="molecule type" value="Genomic_DNA"/>
</dbReference>
<dbReference type="PROSITE" id="PS50995">
    <property type="entry name" value="HTH_MARR_2"/>
    <property type="match status" value="1"/>
</dbReference>
<dbReference type="InterPro" id="IPR000835">
    <property type="entry name" value="HTH_MarR-typ"/>
</dbReference>
<feature type="domain" description="HTH marR-type" evidence="4">
    <location>
        <begin position="13"/>
        <end position="153"/>
    </location>
</feature>
<dbReference type="InterPro" id="IPR036388">
    <property type="entry name" value="WH-like_DNA-bd_sf"/>
</dbReference>
<dbReference type="GO" id="GO:0003677">
    <property type="term" value="F:DNA binding"/>
    <property type="evidence" value="ECO:0007669"/>
    <property type="project" value="UniProtKB-KW"/>
</dbReference>
<keyword evidence="1" id="KW-0805">Transcription regulation</keyword>
<keyword evidence="2 5" id="KW-0238">DNA-binding</keyword>
<reference evidence="5 6" key="1">
    <citation type="submission" date="2018-03" db="EMBL/GenBank/DDBJ databases">
        <title>Genomic Encyclopedia of Type Strains, Phase III (KMG-III): the genomes of soil and plant-associated and newly described type strains.</title>
        <authorList>
            <person name="Whitman W."/>
        </authorList>
    </citation>
    <scope>NUCLEOTIDE SEQUENCE [LARGE SCALE GENOMIC DNA]</scope>
    <source>
        <strain evidence="5 6">CGMCC 4.7104</strain>
    </source>
</reference>
<dbReference type="PANTHER" id="PTHR39515:SF2">
    <property type="entry name" value="HTH-TYPE TRANSCRIPTIONAL REGULATOR RV0880"/>
    <property type="match status" value="1"/>
</dbReference>
<dbReference type="PROSITE" id="PS01117">
    <property type="entry name" value="HTH_MARR_1"/>
    <property type="match status" value="1"/>
</dbReference>
<sequence>MTPAPPDPEPGSAPDLAPDLDLDVLATAIEDFNTYFIRLPSVRRLSFSTLSVLHTLERRGPMRLTALTATEQLKQPALTSLVAKLEQDGLVSRRPDPRDGRAVLLELTEEGLRIVRSRHADRVARLSRLVEHLDEDERAALAGSARVLGRLTEIAASLGD</sequence>
<evidence type="ECO:0000313" key="6">
    <source>
        <dbReference type="Proteomes" id="UP000238312"/>
    </source>
</evidence>
<evidence type="ECO:0000259" key="4">
    <source>
        <dbReference type="PROSITE" id="PS50995"/>
    </source>
</evidence>
<evidence type="ECO:0000256" key="2">
    <source>
        <dbReference type="ARBA" id="ARBA00023125"/>
    </source>
</evidence>
<keyword evidence="3" id="KW-0804">Transcription</keyword>
<evidence type="ECO:0000313" key="5">
    <source>
        <dbReference type="EMBL" id="PRX65948.1"/>
    </source>
</evidence>
<dbReference type="Pfam" id="PF01047">
    <property type="entry name" value="MarR"/>
    <property type="match status" value="1"/>
</dbReference>
<keyword evidence="6" id="KW-1185">Reference proteome</keyword>
<dbReference type="AlphaFoldDB" id="A0A2T0N1U0"/>
<dbReference type="SUPFAM" id="SSF46785">
    <property type="entry name" value="Winged helix' DNA-binding domain"/>
    <property type="match status" value="1"/>
</dbReference>
<evidence type="ECO:0000256" key="3">
    <source>
        <dbReference type="ARBA" id="ARBA00023163"/>
    </source>
</evidence>
<organism evidence="5 6">
    <name type="scientific">Nonomuraea fuscirosea</name>
    <dbReference type="NCBI Taxonomy" id="1291556"/>
    <lineage>
        <taxon>Bacteria</taxon>
        <taxon>Bacillati</taxon>
        <taxon>Actinomycetota</taxon>
        <taxon>Actinomycetes</taxon>
        <taxon>Streptosporangiales</taxon>
        <taxon>Streptosporangiaceae</taxon>
        <taxon>Nonomuraea</taxon>
    </lineage>
</organism>
<dbReference type="Proteomes" id="UP000238312">
    <property type="component" value="Unassembled WGS sequence"/>
</dbReference>
<dbReference type="OrthoDB" id="4826718at2"/>
<dbReference type="SMART" id="SM00347">
    <property type="entry name" value="HTH_MARR"/>
    <property type="match status" value="1"/>
</dbReference>
<dbReference type="GO" id="GO:0003700">
    <property type="term" value="F:DNA-binding transcription factor activity"/>
    <property type="evidence" value="ECO:0007669"/>
    <property type="project" value="InterPro"/>
</dbReference>
<name>A0A2T0N1U0_9ACTN</name>
<accession>A0A2T0N1U0</accession>
<protein>
    <submittedName>
        <fullName evidence="5">DNA-binding MarR family transcriptional regulator</fullName>
    </submittedName>
</protein>
<proteinExistence type="predicted"/>
<dbReference type="PANTHER" id="PTHR39515">
    <property type="entry name" value="CONSERVED PROTEIN"/>
    <property type="match status" value="1"/>
</dbReference>
<dbReference type="Gene3D" id="1.10.10.10">
    <property type="entry name" value="Winged helix-like DNA-binding domain superfamily/Winged helix DNA-binding domain"/>
    <property type="match status" value="1"/>
</dbReference>
<dbReference type="InterPro" id="IPR052526">
    <property type="entry name" value="HTH-type_Bedaq_tolerance"/>
</dbReference>
<comment type="caution">
    <text evidence="5">The sequence shown here is derived from an EMBL/GenBank/DDBJ whole genome shotgun (WGS) entry which is preliminary data.</text>
</comment>
<gene>
    <name evidence="5" type="ORF">B0I32_10684</name>
</gene>
<dbReference type="RefSeq" id="WP_106239387.1">
    <property type="nucleotide sequence ID" value="NZ_PVNG01000006.1"/>
</dbReference>